<comment type="cofactor">
    <cofactor evidence="1">
        <name>Zn(2+)</name>
        <dbReference type="ChEBI" id="CHEBI:29105"/>
    </cofactor>
</comment>
<dbReference type="PANTHER" id="PTHR11086:SF14">
    <property type="entry name" value="CYTIDINE AND DCMP DEAMINASE DOMAIN-CONTAINING PROTEIN 1"/>
    <property type="match status" value="1"/>
</dbReference>
<keyword evidence="6" id="KW-0378">Hydrolase</keyword>
<evidence type="ECO:0000259" key="13">
    <source>
        <dbReference type="PROSITE" id="PS51747"/>
    </source>
</evidence>
<dbReference type="SUPFAM" id="SSF53927">
    <property type="entry name" value="Cytidine deaminase-like"/>
    <property type="match status" value="2"/>
</dbReference>
<dbReference type="Proteomes" id="UP000694580">
    <property type="component" value="Chromosome 15"/>
</dbReference>
<dbReference type="EC" id="3.5.4.5" evidence="3"/>
<keyword evidence="7" id="KW-0862">Zinc</keyword>
<dbReference type="GO" id="GO:0005737">
    <property type="term" value="C:cytoplasm"/>
    <property type="evidence" value="ECO:0007669"/>
    <property type="project" value="TreeGrafter"/>
</dbReference>
<dbReference type="RefSeq" id="XP_028810980.1">
    <property type="nucleotide sequence ID" value="XM_028955147.1"/>
</dbReference>
<evidence type="ECO:0000256" key="3">
    <source>
        <dbReference type="ARBA" id="ARBA00012783"/>
    </source>
</evidence>
<evidence type="ECO:0000256" key="5">
    <source>
        <dbReference type="ARBA" id="ARBA00022737"/>
    </source>
</evidence>
<dbReference type="Pfam" id="PF00383">
    <property type="entry name" value="dCMP_cyt_deam_1"/>
    <property type="match status" value="2"/>
</dbReference>
<name>A0AAY4EHX0_9TELE</name>
<reference evidence="14 15" key="1">
    <citation type="submission" date="2020-06" db="EMBL/GenBank/DDBJ databases">
        <authorList>
            <consortium name="Wellcome Sanger Institute Data Sharing"/>
        </authorList>
    </citation>
    <scope>NUCLEOTIDE SEQUENCE [LARGE SCALE GENOMIC DNA]</scope>
</reference>
<evidence type="ECO:0000256" key="8">
    <source>
        <dbReference type="ARBA" id="ARBA00040574"/>
    </source>
</evidence>
<evidence type="ECO:0000256" key="12">
    <source>
        <dbReference type="SAM" id="MobiDB-lite"/>
    </source>
</evidence>
<gene>
    <name evidence="14" type="primary">CDADC1</name>
</gene>
<feature type="domain" description="CMP/dCMP-type deaminase" evidence="13">
    <location>
        <begin position="54"/>
        <end position="158"/>
    </location>
</feature>
<dbReference type="Ensembl" id="ENSDCDT00010067620.1">
    <property type="protein sequence ID" value="ENSDCDP00010056954.1"/>
    <property type="gene ID" value="ENSDCDG00010032366.1"/>
</dbReference>
<dbReference type="FunFam" id="3.40.140.10:FF:000030">
    <property type="entry name" value="Cytidine and dCMP deaminase domain-containing protein 1"/>
    <property type="match status" value="1"/>
</dbReference>
<evidence type="ECO:0000256" key="6">
    <source>
        <dbReference type="ARBA" id="ARBA00022801"/>
    </source>
</evidence>
<evidence type="ECO:0000256" key="2">
    <source>
        <dbReference type="ARBA" id="ARBA00006576"/>
    </source>
</evidence>
<proteinExistence type="inferred from homology"/>
<evidence type="ECO:0000256" key="4">
    <source>
        <dbReference type="ARBA" id="ARBA00022723"/>
    </source>
</evidence>
<sequence>METPGCGEAGRQRGGVTVTVTGSAGDRHVKDAGAQTDTKVQGHGPRLSKASLFTLLSLWMELFPKRDSKNENETTRCTGLVVVHERRILGLHCSSMELHAGQIAVIRHGPRLMDCELYFSRKPCSTCLKMIINAGVKLISYWPGDAEISLLGGSSSLEAELDAAAAERLRSNSRPHISVLLHPLADNMQQFVEETSRRCDFQEKICSDLPNSDLFRMQFWKNRDEFSRVFLVSEEARHRDLLSKLGLETFCLEPYFGNLRQHMRDLVRVLASVASSVPGLEESGYGFYQKDSGDPEPPPRLSQEVIRHCVIQAQLLAYRTEDPKVGVGAVIWAEGHSDQCDGTGSLYLVGCGYNAFPAGSEYGEYPQMDNKQGDRHCRKYRYIIHAEQNALTFRSVDIKVNENTMLFVTKCPCDECVPLIKGAGIRQIYTTDLDSGKDKRDISYLRFGGLSGVQKFIWQRNPQTSEVAEQLFPPTRANGCVKHSRQEPEEPEMLFHKRLRS</sequence>
<dbReference type="InterPro" id="IPR016193">
    <property type="entry name" value="Cytidine_deaminase-like"/>
</dbReference>
<evidence type="ECO:0000256" key="7">
    <source>
        <dbReference type="ARBA" id="ARBA00022833"/>
    </source>
</evidence>
<reference evidence="14" key="2">
    <citation type="submission" date="2025-08" db="UniProtKB">
        <authorList>
            <consortium name="Ensembl"/>
        </authorList>
    </citation>
    <scope>IDENTIFICATION</scope>
</reference>
<dbReference type="Gene3D" id="3.40.140.10">
    <property type="entry name" value="Cytidine Deaminase, domain 2"/>
    <property type="match status" value="2"/>
</dbReference>
<dbReference type="GO" id="GO:0008270">
    <property type="term" value="F:zinc ion binding"/>
    <property type="evidence" value="ECO:0007669"/>
    <property type="project" value="InterPro"/>
</dbReference>
<accession>A0AAY4EHX0</accession>
<evidence type="ECO:0000256" key="9">
    <source>
        <dbReference type="ARBA" id="ARBA00041919"/>
    </source>
</evidence>
<dbReference type="PROSITE" id="PS51747">
    <property type="entry name" value="CYT_DCMP_DEAMINASES_2"/>
    <property type="match status" value="2"/>
</dbReference>
<feature type="region of interest" description="Disordered" evidence="12">
    <location>
        <begin position="21"/>
        <end position="43"/>
    </location>
</feature>
<comment type="catalytic activity">
    <reaction evidence="11">
        <text>cytidine + H2O + H(+) = uridine + NH4(+)</text>
        <dbReference type="Rhea" id="RHEA:16069"/>
        <dbReference type="ChEBI" id="CHEBI:15377"/>
        <dbReference type="ChEBI" id="CHEBI:15378"/>
        <dbReference type="ChEBI" id="CHEBI:16704"/>
        <dbReference type="ChEBI" id="CHEBI:17562"/>
        <dbReference type="ChEBI" id="CHEBI:28938"/>
        <dbReference type="EC" id="3.5.4.5"/>
    </reaction>
</comment>
<dbReference type="GeneTree" id="ENSGT00940000153676"/>
<dbReference type="PROSITE" id="PS00903">
    <property type="entry name" value="CYT_DCMP_DEAMINASES_1"/>
    <property type="match status" value="1"/>
</dbReference>
<dbReference type="InterPro" id="IPR015517">
    <property type="entry name" value="dCMP_deaminase-rel"/>
</dbReference>
<feature type="region of interest" description="Disordered" evidence="12">
    <location>
        <begin position="480"/>
        <end position="501"/>
    </location>
</feature>
<reference evidence="14" key="3">
    <citation type="submission" date="2025-09" db="UniProtKB">
        <authorList>
            <consortium name="Ensembl"/>
        </authorList>
    </citation>
    <scope>IDENTIFICATION</scope>
</reference>
<dbReference type="PANTHER" id="PTHR11086">
    <property type="entry name" value="DEOXYCYTIDYLATE DEAMINASE-RELATED"/>
    <property type="match status" value="1"/>
</dbReference>
<evidence type="ECO:0000256" key="11">
    <source>
        <dbReference type="ARBA" id="ARBA00049558"/>
    </source>
</evidence>
<dbReference type="InterPro" id="IPR016192">
    <property type="entry name" value="APOBEC/CMP_deaminase_Zn-bd"/>
</dbReference>
<organism evidence="14 15">
    <name type="scientific">Denticeps clupeoides</name>
    <name type="common">denticle herring</name>
    <dbReference type="NCBI Taxonomy" id="299321"/>
    <lineage>
        <taxon>Eukaryota</taxon>
        <taxon>Metazoa</taxon>
        <taxon>Chordata</taxon>
        <taxon>Craniata</taxon>
        <taxon>Vertebrata</taxon>
        <taxon>Euteleostomi</taxon>
        <taxon>Actinopterygii</taxon>
        <taxon>Neopterygii</taxon>
        <taxon>Teleostei</taxon>
        <taxon>Clupei</taxon>
        <taxon>Clupeiformes</taxon>
        <taxon>Denticipitoidei</taxon>
        <taxon>Denticipitidae</taxon>
        <taxon>Denticeps</taxon>
    </lineage>
</organism>
<dbReference type="FunFam" id="3.40.140.10:FF:000028">
    <property type="entry name" value="Cytidine and dCMP deaminase domain containing 1"/>
    <property type="match status" value="1"/>
</dbReference>
<dbReference type="AlphaFoldDB" id="A0AAY4EHX0"/>
<evidence type="ECO:0000313" key="15">
    <source>
        <dbReference type="Proteomes" id="UP000694580"/>
    </source>
</evidence>
<dbReference type="GeneID" id="114765077"/>
<comment type="similarity">
    <text evidence="2">Belongs to the cytidine and deoxycytidylate deaminase family.</text>
</comment>
<evidence type="ECO:0000313" key="14">
    <source>
        <dbReference type="Ensembl" id="ENSDCDP00010056954.1"/>
    </source>
</evidence>
<evidence type="ECO:0000256" key="1">
    <source>
        <dbReference type="ARBA" id="ARBA00001947"/>
    </source>
</evidence>
<dbReference type="GO" id="GO:0004126">
    <property type="term" value="F:cytidine deaminase activity"/>
    <property type="evidence" value="ECO:0007669"/>
    <property type="project" value="UniProtKB-EC"/>
</dbReference>
<evidence type="ECO:0000256" key="10">
    <source>
        <dbReference type="ARBA" id="ARBA00049252"/>
    </source>
</evidence>
<feature type="domain" description="CMP/dCMP-type deaminase" evidence="13">
    <location>
        <begin position="304"/>
        <end position="452"/>
    </location>
</feature>
<comment type="catalytic activity">
    <reaction evidence="10">
        <text>2'-deoxycytidine + H2O + H(+) = 2'-deoxyuridine + NH4(+)</text>
        <dbReference type="Rhea" id="RHEA:13433"/>
        <dbReference type="ChEBI" id="CHEBI:15377"/>
        <dbReference type="ChEBI" id="CHEBI:15378"/>
        <dbReference type="ChEBI" id="CHEBI:15698"/>
        <dbReference type="ChEBI" id="CHEBI:16450"/>
        <dbReference type="ChEBI" id="CHEBI:28938"/>
        <dbReference type="EC" id="3.5.4.5"/>
    </reaction>
</comment>
<keyword evidence="15" id="KW-1185">Reference proteome</keyword>
<dbReference type="GO" id="GO:0004132">
    <property type="term" value="F:dCMP deaminase activity"/>
    <property type="evidence" value="ECO:0007669"/>
    <property type="project" value="TreeGrafter"/>
</dbReference>
<keyword evidence="5" id="KW-0677">Repeat</keyword>
<keyword evidence="4" id="KW-0479">Metal-binding</keyword>
<dbReference type="InterPro" id="IPR002125">
    <property type="entry name" value="CMP_dCMP_dom"/>
</dbReference>
<protein>
    <recommendedName>
        <fullName evidence="8">Cytidine and dCMP deaminase domain-containing protein 1</fullName>
        <ecNumber evidence="3">3.5.4.5</ecNumber>
    </recommendedName>
    <alternativeName>
        <fullName evidence="9">Cytidine deaminase</fullName>
    </alternativeName>
</protein>